<sequence length="258" mass="29380">MKSKITLLLLLGFCSIYGNAMRCGDAYQNATYAVEHSEKALASNNLEHLKQYSLRAQEAVEKVFAATENCGCTEANNASYDTLDYLSKALEKDKFEVSRFYVKSALSSIKSILISLDLCNEPDPTYSLIVDENNLITQEQELLAQQEQLLRKQKALEAQLKAQKELQAKLQREKEIKLSEQKRIKFEAEANLLEMETAINRFIRLMDCDRVEPLTEKSYTRTLEQLEVESVHATRTFYSIKAREMADQLIAVLAGCDN</sequence>
<evidence type="ECO:0000313" key="3">
    <source>
        <dbReference type="EMBL" id="AVI50955.1"/>
    </source>
</evidence>
<keyword evidence="2" id="KW-0732">Signal</keyword>
<feature type="chain" id="PRO_5015609642" evidence="2">
    <location>
        <begin position="21"/>
        <end position="258"/>
    </location>
</feature>
<gene>
    <name evidence="3" type="ORF">C5O00_07095</name>
</gene>
<dbReference type="RefSeq" id="WP_105216174.1">
    <property type="nucleotide sequence ID" value="NZ_CP027062.1"/>
</dbReference>
<name>A0A2S0HWG5_9FLAO</name>
<reference evidence="3 4" key="1">
    <citation type="submission" date="2018-02" db="EMBL/GenBank/DDBJ databases">
        <title>Genomic analysis of the strain RR4-38 isolated from a seawater recirculating aquaculture system.</title>
        <authorList>
            <person name="Kim Y.-S."/>
            <person name="Jang Y.H."/>
            <person name="Kim K.-H."/>
        </authorList>
    </citation>
    <scope>NUCLEOTIDE SEQUENCE [LARGE SCALE GENOMIC DNA]</scope>
    <source>
        <strain evidence="3 4">RR4-38</strain>
    </source>
</reference>
<accession>A0A2S0HWG5</accession>
<keyword evidence="1" id="KW-0175">Coiled coil</keyword>
<evidence type="ECO:0000256" key="2">
    <source>
        <dbReference type="SAM" id="SignalP"/>
    </source>
</evidence>
<dbReference type="Proteomes" id="UP000238442">
    <property type="component" value="Chromosome"/>
</dbReference>
<feature type="signal peptide" evidence="2">
    <location>
        <begin position="1"/>
        <end position="20"/>
    </location>
</feature>
<dbReference type="OrthoDB" id="1158605at2"/>
<organism evidence="3 4">
    <name type="scientific">Pukyongia salina</name>
    <dbReference type="NCBI Taxonomy" id="2094025"/>
    <lineage>
        <taxon>Bacteria</taxon>
        <taxon>Pseudomonadati</taxon>
        <taxon>Bacteroidota</taxon>
        <taxon>Flavobacteriia</taxon>
        <taxon>Flavobacteriales</taxon>
        <taxon>Flavobacteriaceae</taxon>
        <taxon>Pukyongia</taxon>
    </lineage>
</organism>
<dbReference type="EMBL" id="CP027062">
    <property type="protein sequence ID" value="AVI50955.1"/>
    <property type="molecule type" value="Genomic_DNA"/>
</dbReference>
<feature type="coiled-coil region" evidence="1">
    <location>
        <begin position="136"/>
        <end position="196"/>
    </location>
</feature>
<evidence type="ECO:0000313" key="4">
    <source>
        <dbReference type="Proteomes" id="UP000238442"/>
    </source>
</evidence>
<proteinExistence type="predicted"/>
<evidence type="ECO:0000256" key="1">
    <source>
        <dbReference type="SAM" id="Coils"/>
    </source>
</evidence>
<protein>
    <submittedName>
        <fullName evidence="3">Uncharacterized protein</fullName>
    </submittedName>
</protein>
<keyword evidence="4" id="KW-1185">Reference proteome</keyword>
<dbReference type="AlphaFoldDB" id="A0A2S0HWG5"/>
<dbReference type="KEGG" id="aue:C5O00_07095"/>